<evidence type="ECO:0000259" key="2">
    <source>
        <dbReference type="Pfam" id="PF23275"/>
    </source>
</evidence>
<evidence type="ECO:0000313" key="3">
    <source>
        <dbReference type="EMBL" id="AYF77853.1"/>
    </source>
</evidence>
<name>A0A386ZKP7_9NOCA</name>
<dbReference type="InterPro" id="IPR057037">
    <property type="entry name" value="TPR_rep_actino"/>
</dbReference>
<dbReference type="EMBL" id="CP032568">
    <property type="protein sequence ID" value="AYF77853.1"/>
    <property type="molecule type" value="Genomic_DNA"/>
</dbReference>
<protein>
    <submittedName>
        <fullName evidence="3">WXG100 family type VII secretion target</fullName>
    </submittedName>
</protein>
<evidence type="ECO:0000256" key="1">
    <source>
        <dbReference type="SAM" id="MobiDB-lite"/>
    </source>
</evidence>
<reference evidence="3 4" key="1">
    <citation type="submission" date="2018-09" db="EMBL/GenBank/DDBJ databases">
        <title>Nocardia yunnanensis sp. nov., an actinomycete isolated from a soil sample.</title>
        <authorList>
            <person name="Zhang J."/>
        </authorList>
    </citation>
    <scope>NUCLEOTIDE SEQUENCE [LARGE SCALE GENOMIC DNA]</scope>
    <source>
        <strain evidence="3 4">CFHS0054</strain>
    </source>
</reference>
<dbReference type="OrthoDB" id="4760328at2"/>
<gene>
    <name evidence="3" type="ORF">D7D52_33085</name>
</gene>
<organism evidence="3 4">
    <name type="scientific">Nocardia yunnanensis</name>
    <dbReference type="NCBI Taxonomy" id="2382165"/>
    <lineage>
        <taxon>Bacteria</taxon>
        <taxon>Bacillati</taxon>
        <taxon>Actinomycetota</taxon>
        <taxon>Actinomycetes</taxon>
        <taxon>Mycobacteriales</taxon>
        <taxon>Nocardiaceae</taxon>
        <taxon>Nocardia</taxon>
    </lineage>
</organism>
<proteinExistence type="predicted"/>
<dbReference type="Gene3D" id="1.10.287.1060">
    <property type="entry name" value="ESAT-6-like"/>
    <property type="match status" value="1"/>
</dbReference>
<dbReference type="Proteomes" id="UP000267164">
    <property type="component" value="Chromosome"/>
</dbReference>
<evidence type="ECO:0000313" key="4">
    <source>
        <dbReference type="Proteomes" id="UP000267164"/>
    </source>
</evidence>
<accession>A0A386ZKP7</accession>
<feature type="region of interest" description="Disordered" evidence="1">
    <location>
        <begin position="785"/>
        <end position="812"/>
    </location>
</feature>
<dbReference type="SUPFAM" id="SSF140453">
    <property type="entry name" value="EsxAB dimer-like"/>
    <property type="match status" value="1"/>
</dbReference>
<dbReference type="KEGG" id="nyu:D7D52_33085"/>
<dbReference type="Pfam" id="PF23275">
    <property type="entry name" value="TPR_23"/>
    <property type="match status" value="1"/>
</dbReference>
<dbReference type="AlphaFoldDB" id="A0A386ZKP7"/>
<dbReference type="RefSeq" id="WP_120742731.1">
    <property type="nucleotide sequence ID" value="NZ_CP032568.1"/>
</dbReference>
<feature type="domain" description="TPR repeat" evidence="2">
    <location>
        <begin position="220"/>
        <end position="458"/>
    </location>
</feature>
<keyword evidence="4" id="KW-1185">Reference proteome</keyword>
<dbReference type="InterPro" id="IPR036689">
    <property type="entry name" value="ESAT-6-like_sf"/>
</dbReference>
<sequence>MGTPTIPQVKAWDPDVLNTQAGEWEQKAKTLGDTLDAAARSVDGSHHYWIGDAGDSMRDRHDEIHGDAKTVKTALDNGATAARNGATAIQNAKTTLLNKISDAEGSGFTVSDTGEVKISTGMLMILQYAGDDKATLQAGLEHRAEEYQKAIQAALTDCGTADDDAMTAVNNAFANLTTTQIQQPTTNQLDQLTADQARKDLQAVKDGTADDATLARIRMATTLSDYDKQELNNGDTVGLPQYPYLQAFTQGMNDMSGEDIDQLGSKLKGNGSDQVKDAIANDLRIISDPQIHNLDGKNTGGMKQLPDSIQKALTDNPVKSIPFGSHNVEHLDDLRAVGDLMSHGDKSIQGSDINRGMIKQGAELAGAATPDAFFSIGNENVGKLANSLLDNAVVDHTAVHDAIIADPKSSNPDARAAADRMNVTCDNGGKYFGNQHVLDVLEHPWAKDQHGAENMFKWIGDDASQPKGSFLNNQAGETAYSLASILGDSHNQSALNSPDNPLGAYNPALTQTLANSMSPYLGNFAGVTDANLLNSTPIDATGHPLDLPSHKDSSQLSNMFAVLDSDPDAARTINSAGMQWHDALEYAAGLNPDRAISLQGEASRLQQAMNTGLTTDITAHAAERAYQAAVSYGNKGVFADGVTSVVQTAAAITGGSVGGPVYGPAAAAVAGGIAATVDSYIKADVIPNPADPAHPLPDDKVSTALNSIKSDISNDAIRDQYLQTQGYIQQHPEQAHYFDQPGKGSLLDWQNVATGDGSGLSAWENAYGKFSHDMNEQMHSSIFPVPSPADNAQIDESDIAPKSAQLPPGATK</sequence>